<name>A0A3M7SBH9_BRAPC</name>
<keyword evidence="1" id="KW-0472">Membrane</keyword>
<keyword evidence="1" id="KW-1133">Transmembrane helix</keyword>
<dbReference type="AlphaFoldDB" id="A0A3M7SBH9"/>
<keyword evidence="3" id="KW-1185">Reference proteome</keyword>
<evidence type="ECO:0000313" key="2">
    <source>
        <dbReference type="EMBL" id="RNA33156.1"/>
    </source>
</evidence>
<sequence>MAFFFYSIFIAIILAIYYAIANFRHQLAFFPLYLITKVQKKNFKVVKNIPEIRQILKLSNKGSVIEERLATPAWKPVISLESINGPLWLTMKSNYQKFAQNLPIDKYRCQLQKYFSNGFLLATRHSLRNV</sequence>
<keyword evidence="1" id="KW-0812">Transmembrane</keyword>
<dbReference type="OrthoDB" id="105136at2759"/>
<evidence type="ECO:0000256" key="1">
    <source>
        <dbReference type="SAM" id="Phobius"/>
    </source>
</evidence>
<feature type="transmembrane region" description="Helical" evidence="1">
    <location>
        <begin position="6"/>
        <end position="23"/>
    </location>
</feature>
<dbReference type="Proteomes" id="UP000276133">
    <property type="component" value="Unassembled WGS sequence"/>
</dbReference>
<protein>
    <submittedName>
        <fullName evidence="2">Lysosomal beta glucosidase</fullName>
    </submittedName>
</protein>
<comment type="caution">
    <text evidence="2">The sequence shown here is derived from an EMBL/GenBank/DDBJ whole genome shotgun (WGS) entry which is preliminary data.</text>
</comment>
<proteinExistence type="predicted"/>
<accession>A0A3M7SBH9</accession>
<organism evidence="2 3">
    <name type="scientific">Brachionus plicatilis</name>
    <name type="common">Marine rotifer</name>
    <name type="synonym">Brachionus muelleri</name>
    <dbReference type="NCBI Taxonomy" id="10195"/>
    <lineage>
        <taxon>Eukaryota</taxon>
        <taxon>Metazoa</taxon>
        <taxon>Spiralia</taxon>
        <taxon>Gnathifera</taxon>
        <taxon>Rotifera</taxon>
        <taxon>Eurotatoria</taxon>
        <taxon>Monogononta</taxon>
        <taxon>Pseudotrocha</taxon>
        <taxon>Ploima</taxon>
        <taxon>Brachionidae</taxon>
        <taxon>Brachionus</taxon>
    </lineage>
</organism>
<reference evidence="2 3" key="1">
    <citation type="journal article" date="2018" name="Sci. Rep.">
        <title>Genomic signatures of local adaptation to the degree of environmental predictability in rotifers.</title>
        <authorList>
            <person name="Franch-Gras L."/>
            <person name="Hahn C."/>
            <person name="Garcia-Roger E.M."/>
            <person name="Carmona M.J."/>
            <person name="Serra M."/>
            <person name="Gomez A."/>
        </authorList>
    </citation>
    <scope>NUCLEOTIDE SEQUENCE [LARGE SCALE GENOMIC DNA]</scope>
    <source>
        <strain evidence="2">HYR1</strain>
    </source>
</reference>
<dbReference type="EMBL" id="REGN01001678">
    <property type="protein sequence ID" value="RNA33156.1"/>
    <property type="molecule type" value="Genomic_DNA"/>
</dbReference>
<gene>
    <name evidence="2" type="ORF">BpHYR1_009745</name>
</gene>
<evidence type="ECO:0000313" key="3">
    <source>
        <dbReference type="Proteomes" id="UP000276133"/>
    </source>
</evidence>